<dbReference type="PIRSF" id="PIRSF004897">
    <property type="entry name" value="UCP004897_ACT"/>
    <property type="match status" value="1"/>
</dbReference>
<dbReference type="EMBL" id="CP001338">
    <property type="protein sequence ID" value="ACL17308.1"/>
    <property type="molecule type" value="Genomic_DNA"/>
</dbReference>
<keyword evidence="2" id="KW-1185">Reference proteome</keyword>
<dbReference type="InterPro" id="IPR014424">
    <property type="entry name" value="UCP004897_ACT"/>
</dbReference>
<dbReference type="HOGENOM" id="CLU_100860_0_0_2"/>
<dbReference type="AlphaFoldDB" id="B8GDF7"/>
<reference evidence="1 2" key="1">
    <citation type="journal article" date="2015" name="Genome Announc.">
        <title>Complete Genome Sequence of Methanosphaerula palustris E1-9CT, a Hydrogenotrophic Methanogen Isolated from a Minerotrophic Fen Peatland.</title>
        <authorList>
            <person name="Cadillo-Quiroz H."/>
            <person name="Browne P."/>
            <person name="Kyrpides N."/>
            <person name="Woyke T."/>
            <person name="Goodwin L."/>
            <person name="Detter C."/>
            <person name="Yavitt J.B."/>
            <person name="Zinder S.H."/>
        </authorList>
    </citation>
    <scope>NUCLEOTIDE SEQUENCE [LARGE SCALE GENOMIC DNA]</scope>
    <source>
        <strain evidence="2">ATCC BAA-1556 / DSM 19958 / E1-9c</strain>
    </source>
</reference>
<name>B8GDF7_METPE</name>
<proteinExistence type="predicted"/>
<dbReference type="OrthoDB" id="30884at2157"/>
<accession>B8GDF7</accession>
<evidence type="ECO:0008006" key="3">
    <source>
        <dbReference type="Google" id="ProtNLM"/>
    </source>
</evidence>
<dbReference type="STRING" id="521011.Mpal_2007"/>
<protein>
    <recommendedName>
        <fullName evidence="3">Regulator of amino acid metabolism, contains ACT domain protein</fullName>
    </recommendedName>
</protein>
<evidence type="ECO:0000313" key="2">
    <source>
        <dbReference type="Proteomes" id="UP000002457"/>
    </source>
</evidence>
<dbReference type="KEGG" id="mpl:Mpal_2007"/>
<gene>
    <name evidence="1" type="ordered locus">Mpal_2007</name>
</gene>
<sequence length="166" mass="17972">MWAEIMEEFSDSPSQARIIKFMLENGFGVNESGKVVCNGIPIPATQIAAATSSDRRVVDATVHRILEHSTLGQIFLSMQATPDLSKVAGCLGLTVITVIPVDASRKGIVGAAVKVLTDHDLTIRQIFVTDPYFVEAPRLVIIIEGTLPPGTIEELRALPETKHLII</sequence>
<dbReference type="GeneID" id="7271988"/>
<dbReference type="Proteomes" id="UP000002457">
    <property type="component" value="Chromosome"/>
</dbReference>
<dbReference type="RefSeq" id="WP_012618627.1">
    <property type="nucleotide sequence ID" value="NC_011832.1"/>
</dbReference>
<dbReference type="eggNOG" id="arCOG02316">
    <property type="taxonomic scope" value="Archaea"/>
</dbReference>
<organism evidence="1 2">
    <name type="scientific">Methanosphaerula palustris (strain ATCC BAA-1556 / DSM 19958 / E1-9c)</name>
    <dbReference type="NCBI Taxonomy" id="521011"/>
    <lineage>
        <taxon>Archaea</taxon>
        <taxon>Methanobacteriati</taxon>
        <taxon>Methanobacteriota</taxon>
        <taxon>Stenosarchaea group</taxon>
        <taxon>Methanomicrobia</taxon>
        <taxon>Methanomicrobiales</taxon>
        <taxon>Methanoregulaceae</taxon>
        <taxon>Methanosphaerula</taxon>
    </lineage>
</organism>
<evidence type="ECO:0000313" key="1">
    <source>
        <dbReference type="EMBL" id="ACL17308.1"/>
    </source>
</evidence>